<dbReference type="AlphaFoldDB" id="A0A545T0P5"/>
<evidence type="ECO:0000256" key="5">
    <source>
        <dbReference type="ARBA" id="ARBA00023244"/>
    </source>
</evidence>
<gene>
    <name evidence="11" type="ORF">FKG94_20840</name>
</gene>
<name>A0A545T0P5_9GAMM</name>
<organism evidence="11 12">
    <name type="scientific">Exilibacterium tricleocarpae</name>
    <dbReference type="NCBI Taxonomy" id="2591008"/>
    <lineage>
        <taxon>Bacteria</taxon>
        <taxon>Pseudomonadati</taxon>
        <taxon>Pseudomonadota</taxon>
        <taxon>Gammaproteobacteria</taxon>
        <taxon>Cellvibrionales</taxon>
        <taxon>Cellvibrionaceae</taxon>
        <taxon>Exilibacterium</taxon>
    </lineage>
</organism>
<keyword evidence="4 9" id="KW-0456">Lyase</keyword>
<comment type="similarity">
    <text evidence="2 9">Belongs to the uroporphyrinogen-III synthase family.</text>
</comment>
<evidence type="ECO:0000256" key="4">
    <source>
        <dbReference type="ARBA" id="ARBA00023239"/>
    </source>
</evidence>
<keyword evidence="5 9" id="KW-0627">Porphyrin biosynthesis</keyword>
<accession>A0A545T0P5</accession>
<protein>
    <recommendedName>
        <fullName evidence="7 9">Uroporphyrinogen-III synthase</fullName>
        <ecNumber evidence="3 9">4.2.1.75</ecNumber>
    </recommendedName>
</protein>
<evidence type="ECO:0000256" key="1">
    <source>
        <dbReference type="ARBA" id="ARBA00004772"/>
    </source>
</evidence>
<evidence type="ECO:0000259" key="10">
    <source>
        <dbReference type="Pfam" id="PF02602"/>
    </source>
</evidence>
<evidence type="ECO:0000256" key="7">
    <source>
        <dbReference type="ARBA" id="ARBA00040167"/>
    </source>
</evidence>
<evidence type="ECO:0000256" key="8">
    <source>
        <dbReference type="ARBA" id="ARBA00048617"/>
    </source>
</evidence>
<dbReference type="SUPFAM" id="SSF69618">
    <property type="entry name" value="HemD-like"/>
    <property type="match status" value="1"/>
</dbReference>
<dbReference type="OrthoDB" id="9787650at2"/>
<comment type="caution">
    <text evidence="11">The sequence shown here is derived from an EMBL/GenBank/DDBJ whole genome shotgun (WGS) entry which is preliminary data.</text>
</comment>
<comment type="catalytic activity">
    <reaction evidence="8 9">
        <text>hydroxymethylbilane = uroporphyrinogen III + H2O</text>
        <dbReference type="Rhea" id="RHEA:18965"/>
        <dbReference type="ChEBI" id="CHEBI:15377"/>
        <dbReference type="ChEBI" id="CHEBI:57308"/>
        <dbReference type="ChEBI" id="CHEBI:57845"/>
        <dbReference type="EC" id="4.2.1.75"/>
    </reaction>
</comment>
<dbReference type="CDD" id="cd06578">
    <property type="entry name" value="HemD"/>
    <property type="match status" value="1"/>
</dbReference>
<dbReference type="InterPro" id="IPR039793">
    <property type="entry name" value="UROS/Hem4"/>
</dbReference>
<dbReference type="Proteomes" id="UP000319732">
    <property type="component" value="Unassembled WGS sequence"/>
</dbReference>
<dbReference type="Pfam" id="PF02602">
    <property type="entry name" value="HEM4"/>
    <property type="match status" value="1"/>
</dbReference>
<proteinExistence type="inferred from homology"/>
<evidence type="ECO:0000256" key="9">
    <source>
        <dbReference type="RuleBase" id="RU366031"/>
    </source>
</evidence>
<comment type="pathway">
    <text evidence="1 9">Porphyrin-containing compound metabolism; protoporphyrin-IX biosynthesis; coproporphyrinogen-III from 5-aminolevulinate: step 3/4.</text>
</comment>
<keyword evidence="12" id="KW-1185">Reference proteome</keyword>
<evidence type="ECO:0000256" key="2">
    <source>
        <dbReference type="ARBA" id="ARBA00008133"/>
    </source>
</evidence>
<evidence type="ECO:0000256" key="6">
    <source>
        <dbReference type="ARBA" id="ARBA00037589"/>
    </source>
</evidence>
<dbReference type="PANTHER" id="PTHR38042">
    <property type="entry name" value="UROPORPHYRINOGEN-III SYNTHASE, CHLOROPLASTIC"/>
    <property type="match status" value="1"/>
</dbReference>
<dbReference type="EC" id="4.2.1.75" evidence="3 9"/>
<comment type="function">
    <text evidence="6 9">Catalyzes cyclization of the linear tetrapyrrole, hydroxymethylbilane, to the macrocyclic uroporphyrinogen III.</text>
</comment>
<dbReference type="GO" id="GO:0004852">
    <property type="term" value="F:uroporphyrinogen-III synthase activity"/>
    <property type="evidence" value="ECO:0007669"/>
    <property type="project" value="UniProtKB-UniRule"/>
</dbReference>
<sequence>MTSSPAKRAPDLTGLRVCITRPQQQQSAWRTALAGAGAETLSIPLLAIEPLRDRQSIDRIKALVMDLDHYQVGIFVSRNAVHHALEWIDRYWPQPPLGIDYFAVGEATARALREDGIVAQSAQQAMNSEALLALPVLQAVADKKVVIFRGRGGRPLLAEQLCARGAQVQYCELYQRRLPAEAAATMARSGLGRRADVISVHSGETLTNLEQVIETNGQVVLRHLPLLVPGQRVAELARELGFDTVVVAENATDRAMLGALSEWHASSSSLQ</sequence>
<dbReference type="GO" id="GO:0006782">
    <property type="term" value="P:protoporphyrinogen IX biosynthetic process"/>
    <property type="evidence" value="ECO:0007669"/>
    <property type="project" value="UniProtKB-UniRule"/>
</dbReference>
<evidence type="ECO:0000313" key="12">
    <source>
        <dbReference type="Proteomes" id="UP000319732"/>
    </source>
</evidence>
<dbReference type="RefSeq" id="WP_142928877.1">
    <property type="nucleotide sequence ID" value="NZ_ML660101.1"/>
</dbReference>
<dbReference type="GO" id="GO:0006780">
    <property type="term" value="P:uroporphyrinogen III biosynthetic process"/>
    <property type="evidence" value="ECO:0007669"/>
    <property type="project" value="UniProtKB-UniRule"/>
</dbReference>
<dbReference type="Gene3D" id="3.40.50.10090">
    <property type="match status" value="2"/>
</dbReference>
<dbReference type="InterPro" id="IPR036108">
    <property type="entry name" value="4pyrrol_syn_uPrphyn_synt_sf"/>
</dbReference>
<dbReference type="EMBL" id="VHSG01000023">
    <property type="protein sequence ID" value="TQV70776.1"/>
    <property type="molecule type" value="Genomic_DNA"/>
</dbReference>
<dbReference type="UniPathway" id="UPA00251">
    <property type="reaction ID" value="UER00320"/>
</dbReference>
<dbReference type="PANTHER" id="PTHR38042:SF1">
    <property type="entry name" value="UROPORPHYRINOGEN-III SYNTHASE, CHLOROPLASTIC"/>
    <property type="match status" value="1"/>
</dbReference>
<evidence type="ECO:0000313" key="11">
    <source>
        <dbReference type="EMBL" id="TQV70776.1"/>
    </source>
</evidence>
<reference evidence="11 12" key="1">
    <citation type="submission" date="2019-06" db="EMBL/GenBank/DDBJ databases">
        <title>Whole genome sequence for Cellvibrionaceae sp. R142.</title>
        <authorList>
            <person name="Wang G."/>
        </authorList>
    </citation>
    <scope>NUCLEOTIDE SEQUENCE [LARGE SCALE GENOMIC DNA]</scope>
    <source>
        <strain evidence="11 12">R142</strain>
    </source>
</reference>
<dbReference type="InterPro" id="IPR003754">
    <property type="entry name" value="4pyrrol_synth_uPrphyn_synth"/>
</dbReference>
<evidence type="ECO:0000256" key="3">
    <source>
        <dbReference type="ARBA" id="ARBA00013109"/>
    </source>
</evidence>
<feature type="domain" description="Tetrapyrrole biosynthesis uroporphyrinogen III synthase" evidence="10">
    <location>
        <begin position="28"/>
        <end position="257"/>
    </location>
</feature>